<dbReference type="Pfam" id="PF00691">
    <property type="entry name" value="OmpA"/>
    <property type="match status" value="1"/>
</dbReference>
<feature type="domain" description="OmpA-like" evidence="7">
    <location>
        <begin position="169"/>
        <end position="285"/>
    </location>
</feature>
<reference evidence="8 9" key="1">
    <citation type="submission" date="2015-08" db="EMBL/GenBank/DDBJ databases">
        <authorList>
            <person name="Babu N.S."/>
            <person name="Beckwith C.J."/>
            <person name="Beseler K.G."/>
            <person name="Brison A."/>
            <person name="Carone J.V."/>
            <person name="Caskin T.P."/>
            <person name="Diamond M."/>
            <person name="Durham M.E."/>
            <person name="Foxe J.M."/>
            <person name="Go M."/>
            <person name="Henderson B.A."/>
            <person name="Jones I.B."/>
            <person name="McGettigan J.A."/>
            <person name="Micheletti S.J."/>
            <person name="Nasrallah M.E."/>
            <person name="Ortiz D."/>
            <person name="Piller C.R."/>
            <person name="Privatt S.R."/>
            <person name="Schneider S.L."/>
            <person name="Sharp S."/>
            <person name="Smith T.C."/>
            <person name="Stanton J.D."/>
            <person name="Ullery H.E."/>
            <person name="Wilson R.J."/>
            <person name="Serrano M.G."/>
            <person name="Buck G."/>
            <person name="Lee V."/>
            <person name="Wang Y."/>
            <person name="Carvalho R."/>
            <person name="Voegtly L."/>
            <person name="Shi R."/>
            <person name="Duckworth R."/>
            <person name="Johnson A."/>
            <person name="Loviza R."/>
            <person name="Walstead R."/>
            <person name="Shah Z."/>
            <person name="Kiflezghi M."/>
            <person name="Wade K."/>
            <person name="Ball S.L."/>
            <person name="Bradley K.W."/>
            <person name="Asai D.J."/>
            <person name="Bowman C.A."/>
            <person name="Russell D.A."/>
            <person name="Pope W.H."/>
            <person name="Jacobs-Sera D."/>
            <person name="Hendrix R.W."/>
            <person name="Hatfull G.F."/>
        </authorList>
    </citation>
    <scope>NUCLEOTIDE SEQUENCE [LARGE SCALE GENOMIC DNA]</scope>
    <source>
        <strain evidence="8 9">DSM 27648</strain>
    </source>
</reference>
<dbReference type="PROSITE" id="PS51257">
    <property type="entry name" value="PROKAR_LIPOPROTEIN"/>
    <property type="match status" value="1"/>
</dbReference>
<dbReference type="PANTHER" id="PTHR30329">
    <property type="entry name" value="STATOR ELEMENT OF FLAGELLAR MOTOR COMPLEX"/>
    <property type="match status" value="1"/>
</dbReference>
<name>A0A0K1QGY9_9BACT</name>
<evidence type="ECO:0000259" key="7">
    <source>
        <dbReference type="PROSITE" id="PS51123"/>
    </source>
</evidence>
<keyword evidence="3" id="KW-0998">Cell outer membrane</keyword>
<organism evidence="8 9">
    <name type="scientific">Labilithrix luteola</name>
    <dbReference type="NCBI Taxonomy" id="1391654"/>
    <lineage>
        <taxon>Bacteria</taxon>
        <taxon>Pseudomonadati</taxon>
        <taxon>Myxococcota</taxon>
        <taxon>Polyangia</taxon>
        <taxon>Polyangiales</taxon>
        <taxon>Labilitrichaceae</taxon>
        <taxon>Labilithrix</taxon>
    </lineage>
</organism>
<feature type="compositionally biased region" description="Basic and acidic residues" evidence="5">
    <location>
        <begin position="140"/>
        <end position="150"/>
    </location>
</feature>
<dbReference type="RefSeq" id="WP_146655275.1">
    <property type="nucleotide sequence ID" value="NZ_CP012333.1"/>
</dbReference>
<dbReference type="Pfam" id="PF14346">
    <property type="entry name" value="DUF4398"/>
    <property type="match status" value="1"/>
</dbReference>
<feature type="region of interest" description="Disordered" evidence="5">
    <location>
        <begin position="130"/>
        <end position="150"/>
    </location>
</feature>
<evidence type="ECO:0000256" key="4">
    <source>
        <dbReference type="PROSITE-ProRule" id="PRU00473"/>
    </source>
</evidence>
<evidence type="ECO:0000256" key="3">
    <source>
        <dbReference type="ARBA" id="ARBA00023237"/>
    </source>
</evidence>
<evidence type="ECO:0000256" key="6">
    <source>
        <dbReference type="SAM" id="SignalP"/>
    </source>
</evidence>
<evidence type="ECO:0000313" key="8">
    <source>
        <dbReference type="EMBL" id="AKV04700.1"/>
    </source>
</evidence>
<dbReference type="Proteomes" id="UP000064967">
    <property type="component" value="Chromosome"/>
</dbReference>
<dbReference type="AlphaFoldDB" id="A0A0K1QGY9"/>
<dbReference type="PROSITE" id="PS51123">
    <property type="entry name" value="OMPA_2"/>
    <property type="match status" value="1"/>
</dbReference>
<dbReference type="CDD" id="cd07185">
    <property type="entry name" value="OmpA_C-like"/>
    <property type="match status" value="1"/>
</dbReference>
<dbReference type="GO" id="GO:0009279">
    <property type="term" value="C:cell outer membrane"/>
    <property type="evidence" value="ECO:0007669"/>
    <property type="project" value="UniProtKB-SubCell"/>
</dbReference>
<dbReference type="InterPro" id="IPR006665">
    <property type="entry name" value="OmpA-like"/>
</dbReference>
<dbReference type="KEGG" id="llu:AKJ09_11363"/>
<evidence type="ECO:0000256" key="5">
    <source>
        <dbReference type="SAM" id="MobiDB-lite"/>
    </source>
</evidence>
<dbReference type="InterPro" id="IPR025511">
    <property type="entry name" value="DUF4398"/>
</dbReference>
<evidence type="ECO:0000256" key="1">
    <source>
        <dbReference type="ARBA" id="ARBA00004442"/>
    </source>
</evidence>
<dbReference type="InterPro" id="IPR006664">
    <property type="entry name" value="OMP_bac"/>
</dbReference>
<feature type="chain" id="PRO_5005467211" evidence="6">
    <location>
        <begin position="19"/>
        <end position="290"/>
    </location>
</feature>
<dbReference type="SUPFAM" id="SSF103088">
    <property type="entry name" value="OmpA-like"/>
    <property type="match status" value="1"/>
</dbReference>
<dbReference type="STRING" id="1391654.AKJ09_11363"/>
<dbReference type="Gene3D" id="3.30.1330.60">
    <property type="entry name" value="OmpA-like domain"/>
    <property type="match status" value="1"/>
</dbReference>
<proteinExistence type="predicted"/>
<dbReference type="InterPro" id="IPR050330">
    <property type="entry name" value="Bact_OuterMem_StrucFunc"/>
</dbReference>
<dbReference type="PRINTS" id="PR01021">
    <property type="entry name" value="OMPADOMAIN"/>
</dbReference>
<gene>
    <name evidence="8" type="ORF">AKJ09_11363</name>
</gene>
<evidence type="ECO:0000256" key="2">
    <source>
        <dbReference type="ARBA" id="ARBA00023136"/>
    </source>
</evidence>
<keyword evidence="9" id="KW-1185">Reference proteome</keyword>
<evidence type="ECO:0000313" key="9">
    <source>
        <dbReference type="Proteomes" id="UP000064967"/>
    </source>
</evidence>
<keyword evidence="6" id="KW-0732">Signal</keyword>
<sequence>MKPIVVKLAAYAAITVAASGLVACKPAQPPRELVDARVAYQQATQSPGAYAAQSDMLDAKRSLDRAEQAFKDDPKDQDTRDLAYVAQRKALSAQAKANALYSIEQKRMADQEVAMIQQQNMRAELERAKGALGSQTGELESERRAREAADARTKEALDKIAGIKAEENERGLVLTLSGNVLFAFGKSELLPASRRSLHNVAEVLKNSDRKLRVVGHTDSVGSDETNMALSRKRADSVRNYLVSQGVPSSRIEAEGVGKAVPIADNATPEGRANNRRVEIILEKNSSPRTR</sequence>
<protein>
    <submittedName>
        <fullName evidence="8">Outer membrane lipoprotein omp16</fullName>
    </submittedName>
</protein>
<feature type="signal peptide" evidence="6">
    <location>
        <begin position="1"/>
        <end position="18"/>
    </location>
</feature>
<comment type="subcellular location">
    <subcellularLocation>
        <location evidence="1">Cell outer membrane</location>
    </subcellularLocation>
</comment>
<accession>A0A0K1QGY9</accession>
<dbReference type="PANTHER" id="PTHR30329:SF21">
    <property type="entry name" value="LIPOPROTEIN YIAD-RELATED"/>
    <property type="match status" value="1"/>
</dbReference>
<dbReference type="InterPro" id="IPR036737">
    <property type="entry name" value="OmpA-like_sf"/>
</dbReference>
<keyword evidence="8" id="KW-0449">Lipoprotein</keyword>
<dbReference type="EMBL" id="CP012333">
    <property type="protein sequence ID" value="AKV04700.1"/>
    <property type="molecule type" value="Genomic_DNA"/>
</dbReference>
<keyword evidence="2 4" id="KW-0472">Membrane</keyword>
<dbReference type="OrthoDB" id="9805566at2"/>
<dbReference type="PRINTS" id="PR01023">
    <property type="entry name" value="NAFLGMOTY"/>
</dbReference>